<accession>A0A1U7N0S5</accession>
<organism evidence="1 2">
    <name type="scientific">Moorena bouillonii PNG</name>
    <dbReference type="NCBI Taxonomy" id="568701"/>
    <lineage>
        <taxon>Bacteria</taxon>
        <taxon>Bacillati</taxon>
        <taxon>Cyanobacteriota</taxon>
        <taxon>Cyanophyceae</taxon>
        <taxon>Coleofasciculales</taxon>
        <taxon>Coleofasciculaceae</taxon>
        <taxon>Moorena</taxon>
    </lineage>
</organism>
<comment type="caution">
    <text evidence="1">The sequence shown here is derived from an EMBL/GenBank/DDBJ whole genome shotgun (WGS) entry which is preliminary data.</text>
</comment>
<dbReference type="AlphaFoldDB" id="A0A1U7N0S5"/>
<protein>
    <submittedName>
        <fullName evidence="1">Uncharacterized protein</fullName>
    </submittedName>
</protein>
<proteinExistence type="predicted"/>
<keyword evidence="2" id="KW-1185">Reference proteome</keyword>
<sequence length="72" mass="7979">MRLVENKSVKESSDISGIYEDWKDIPGYATVAVAIDMQVTRGANAFIYQALVKAGRVTEFNSPYSVFMSPKS</sequence>
<evidence type="ECO:0000313" key="1">
    <source>
        <dbReference type="EMBL" id="OLT59558.1"/>
    </source>
</evidence>
<dbReference type="Proteomes" id="UP000186657">
    <property type="component" value="Unassembled WGS sequence"/>
</dbReference>
<gene>
    <name evidence="1" type="ORF">BJP37_11480</name>
</gene>
<reference evidence="1 2" key="1">
    <citation type="submission" date="2016-10" db="EMBL/GenBank/DDBJ databases">
        <title>Comparative genomics uncovers the prolific and rare metabolic potential of the cyanobacterial genus Moorea.</title>
        <authorList>
            <person name="Leao T."/>
            <person name="Castelao G."/>
            <person name="Korobeynikov A."/>
            <person name="Monroe E.A."/>
            <person name="Podell S."/>
            <person name="Glukhov E."/>
            <person name="Allen E."/>
            <person name="Gerwick W.H."/>
            <person name="Gerwick L."/>
        </authorList>
    </citation>
    <scope>NUCLEOTIDE SEQUENCE [LARGE SCALE GENOMIC DNA]</scope>
    <source>
        <strain evidence="1 2">PNG5-198</strain>
    </source>
</reference>
<evidence type="ECO:0000313" key="2">
    <source>
        <dbReference type="Proteomes" id="UP000186657"/>
    </source>
</evidence>
<name>A0A1U7N0S5_9CYAN</name>
<dbReference type="EMBL" id="MKZS01000001">
    <property type="protein sequence ID" value="OLT59558.1"/>
    <property type="molecule type" value="Genomic_DNA"/>
</dbReference>